<keyword evidence="4 6" id="KW-1133">Transmembrane helix</keyword>
<keyword evidence="8" id="KW-1185">Reference proteome</keyword>
<feature type="transmembrane region" description="Helical" evidence="6">
    <location>
        <begin position="157"/>
        <end position="178"/>
    </location>
</feature>
<dbReference type="Proteomes" id="UP000719942">
    <property type="component" value="Unassembled WGS sequence"/>
</dbReference>
<organism evidence="7 8">
    <name type="scientific">Caproiciproducens faecalis</name>
    <dbReference type="NCBI Taxonomy" id="2820301"/>
    <lineage>
        <taxon>Bacteria</taxon>
        <taxon>Bacillati</taxon>
        <taxon>Bacillota</taxon>
        <taxon>Clostridia</taxon>
        <taxon>Eubacteriales</taxon>
        <taxon>Acutalibacteraceae</taxon>
        <taxon>Caproiciproducens</taxon>
    </lineage>
</organism>
<evidence type="ECO:0000313" key="7">
    <source>
        <dbReference type="EMBL" id="MBW7572514.1"/>
    </source>
</evidence>
<evidence type="ECO:0000256" key="6">
    <source>
        <dbReference type="SAM" id="Phobius"/>
    </source>
</evidence>
<dbReference type="InterPro" id="IPR002549">
    <property type="entry name" value="AI-2E-like"/>
</dbReference>
<feature type="transmembrane region" description="Helical" evidence="6">
    <location>
        <begin position="12"/>
        <end position="28"/>
    </location>
</feature>
<dbReference type="EMBL" id="JAGFNZ010000002">
    <property type="protein sequence ID" value="MBW7572514.1"/>
    <property type="molecule type" value="Genomic_DNA"/>
</dbReference>
<feature type="transmembrane region" description="Helical" evidence="6">
    <location>
        <begin position="216"/>
        <end position="237"/>
    </location>
</feature>
<reference evidence="7 8" key="1">
    <citation type="submission" date="2021-03" db="EMBL/GenBank/DDBJ databases">
        <title>Caproiciproducens sp. nov. isolated from feces of cow.</title>
        <authorList>
            <person name="Choi J.-Y."/>
        </authorList>
    </citation>
    <scope>NUCLEOTIDE SEQUENCE [LARGE SCALE GENOMIC DNA]</scope>
    <source>
        <strain evidence="7 8">AGMB10547</strain>
    </source>
</reference>
<feature type="transmembrane region" description="Helical" evidence="6">
    <location>
        <begin position="34"/>
        <end position="51"/>
    </location>
</feature>
<protein>
    <submittedName>
        <fullName evidence="7">Sporulation integral membrane protein YtvI</fullName>
    </submittedName>
</protein>
<feature type="transmembrane region" description="Helical" evidence="6">
    <location>
        <begin position="63"/>
        <end position="89"/>
    </location>
</feature>
<evidence type="ECO:0000256" key="5">
    <source>
        <dbReference type="ARBA" id="ARBA00023136"/>
    </source>
</evidence>
<dbReference type="NCBIfam" id="TIGR02872">
    <property type="entry name" value="spore_ytvI"/>
    <property type="match status" value="1"/>
</dbReference>
<comment type="subcellular location">
    <subcellularLocation>
        <location evidence="1">Membrane</location>
        <topology evidence="1">Multi-pass membrane protein</topology>
    </subcellularLocation>
</comment>
<dbReference type="PANTHER" id="PTHR21716">
    <property type="entry name" value="TRANSMEMBRANE PROTEIN"/>
    <property type="match status" value="1"/>
</dbReference>
<dbReference type="Pfam" id="PF01594">
    <property type="entry name" value="AI-2E_transport"/>
    <property type="match status" value="1"/>
</dbReference>
<comment type="similarity">
    <text evidence="2">Belongs to the autoinducer-2 exporter (AI-2E) (TC 2.A.86) family.</text>
</comment>
<feature type="transmembrane region" description="Helical" evidence="6">
    <location>
        <begin position="277"/>
        <end position="297"/>
    </location>
</feature>
<evidence type="ECO:0000256" key="2">
    <source>
        <dbReference type="ARBA" id="ARBA00009773"/>
    </source>
</evidence>
<accession>A0ABS7DMI7</accession>
<dbReference type="InterPro" id="IPR014227">
    <property type="entry name" value="YtvI-like"/>
</dbReference>
<keyword evidence="5 6" id="KW-0472">Membrane</keyword>
<evidence type="ECO:0000256" key="4">
    <source>
        <dbReference type="ARBA" id="ARBA00022989"/>
    </source>
</evidence>
<dbReference type="PANTHER" id="PTHR21716:SF68">
    <property type="entry name" value="TRANSPORT PROTEIN YTVI-RELATED"/>
    <property type="match status" value="1"/>
</dbReference>
<sequence>MFDRRQLTRLKPLLVFFVGFTLLFYFFALTLKFTFPFLAGFLLALIVQPVIRQLKKRMHFNPSAAAALSTLLVFVVVFGLLFLLGYWLIYEISNLMNNLTTDVGTLTAPINGLISMAGEYINQINSKYIEQNQQQILNIAQSGAGIVKTVLASVLTFLTSLPAIFTMFIVMILSTYFFSKDMTAIKAHVMALFSKSTAFNIRSASRHGMNMSGRYVGSYLLIYFITFVETLIVFSALNIPYPLVLSIVTGIADILPVLGPGTIYIPLTLLYLVSGNFFKAGALLVCWLLITSIRQIIEPKLISSSINIHPLTMLAAIYFALVAQNFLILIYCSALLILYKILTQIEVLPTLFEAKPTDVTTAPKADCGEEPPETPER</sequence>
<dbReference type="RefSeq" id="WP_219964915.1">
    <property type="nucleotide sequence ID" value="NZ_JAGFNZ010000002.1"/>
</dbReference>
<evidence type="ECO:0000256" key="1">
    <source>
        <dbReference type="ARBA" id="ARBA00004141"/>
    </source>
</evidence>
<feature type="transmembrane region" description="Helical" evidence="6">
    <location>
        <begin position="243"/>
        <end position="265"/>
    </location>
</feature>
<proteinExistence type="inferred from homology"/>
<evidence type="ECO:0000256" key="3">
    <source>
        <dbReference type="ARBA" id="ARBA00022692"/>
    </source>
</evidence>
<name>A0ABS7DMI7_9FIRM</name>
<comment type="caution">
    <text evidence="7">The sequence shown here is derived from an EMBL/GenBank/DDBJ whole genome shotgun (WGS) entry which is preliminary data.</text>
</comment>
<evidence type="ECO:0000313" key="8">
    <source>
        <dbReference type="Proteomes" id="UP000719942"/>
    </source>
</evidence>
<keyword evidence="3 6" id="KW-0812">Transmembrane</keyword>
<feature type="transmembrane region" description="Helical" evidence="6">
    <location>
        <begin position="317"/>
        <end position="339"/>
    </location>
</feature>
<gene>
    <name evidence="7" type="primary">ytvI</name>
    <name evidence="7" type="ORF">J5W02_06780</name>
</gene>